<organism evidence="3 4">
    <name type="scientific">Apiospora aurea</name>
    <dbReference type="NCBI Taxonomy" id="335848"/>
    <lineage>
        <taxon>Eukaryota</taxon>
        <taxon>Fungi</taxon>
        <taxon>Dikarya</taxon>
        <taxon>Ascomycota</taxon>
        <taxon>Pezizomycotina</taxon>
        <taxon>Sordariomycetes</taxon>
        <taxon>Xylariomycetidae</taxon>
        <taxon>Amphisphaeriales</taxon>
        <taxon>Apiosporaceae</taxon>
        <taxon>Apiospora</taxon>
    </lineage>
</organism>
<feature type="region of interest" description="Disordered" evidence="1">
    <location>
        <begin position="164"/>
        <end position="183"/>
    </location>
</feature>
<comment type="caution">
    <text evidence="3">The sequence shown here is derived from an EMBL/GenBank/DDBJ whole genome shotgun (WGS) entry which is preliminary data.</text>
</comment>
<dbReference type="Gene3D" id="2.60.120.590">
    <property type="entry name" value="Alpha-ketoglutarate-dependent dioxygenase AlkB-like"/>
    <property type="match status" value="1"/>
</dbReference>
<gene>
    <name evidence="3" type="ORF">PG986_007908</name>
</gene>
<dbReference type="PANTHER" id="PTHR31573:SF1">
    <property type="entry name" value="DNA OXIDATIVE DEMETHYLASE ALKBH2"/>
    <property type="match status" value="1"/>
</dbReference>
<evidence type="ECO:0000256" key="1">
    <source>
        <dbReference type="SAM" id="MobiDB-lite"/>
    </source>
</evidence>
<feature type="compositionally biased region" description="Gly residues" evidence="1">
    <location>
        <begin position="171"/>
        <end position="181"/>
    </location>
</feature>
<dbReference type="InterPro" id="IPR032852">
    <property type="entry name" value="ALKBH2"/>
</dbReference>
<dbReference type="GeneID" id="92077192"/>
<evidence type="ECO:0000259" key="2">
    <source>
        <dbReference type="PROSITE" id="PS51471"/>
    </source>
</evidence>
<dbReference type="PANTHER" id="PTHR31573">
    <property type="entry name" value="ALPHA-KETOGLUTARATE-DEPENDENT DIOXYGENASE ALKB HOMOLOG 2"/>
    <property type="match status" value="1"/>
</dbReference>
<dbReference type="InterPro" id="IPR005123">
    <property type="entry name" value="Oxoglu/Fe-dep_dioxygenase_dom"/>
</dbReference>
<evidence type="ECO:0000313" key="4">
    <source>
        <dbReference type="Proteomes" id="UP001391051"/>
    </source>
</evidence>
<dbReference type="EMBL" id="JAQQWE010000005">
    <property type="protein sequence ID" value="KAK7952180.1"/>
    <property type="molecule type" value="Genomic_DNA"/>
</dbReference>
<sequence>MSRKRTIDAFFGAASAGAPEPKKPCDIATGSPETHLDGLNTNGNGLKELDAVIAPGTAARKSDDYSTHPAYPFPIPHLPSALAAELPSWPASLGRVINDQPDLDLLYFEPYVVRGGGSARSLFEFLRSELPFYRVEYDINRGGTSTHIRTPRWTTVFGLDDTSRFSSSSSSGGGGGSGGGEDITKILDVKTGRDVSADKFYTRYKPRPIPKCLDDLRLSAQVAAGCEFNFCLVNYYASGADSISFHSDDERFLGPLPAIASFSLGARRDFLLKHKPIPPPPGGEHTEAMRNATSKPLKLPLASGDMVLMRGLTQANWLHSIPKRTGKNATDGGRINITFRRALVKPGTDNYYNYNVGTGPVYKWDAVSREMRPWKKIL</sequence>
<dbReference type="InterPro" id="IPR037151">
    <property type="entry name" value="AlkB-like_sf"/>
</dbReference>
<evidence type="ECO:0000313" key="3">
    <source>
        <dbReference type="EMBL" id="KAK7952180.1"/>
    </source>
</evidence>
<dbReference type="Pfam" id="PF13532">
    <property type="entry name" value="2OG-FeII_Oxy_2"/>
    <property type="match status" value="1"/>
</dbReference>
<accession>A0ABR1QDX3</accession>
<keyword evidence="4" id="KW-1185">Reference proteome</keyword>
<protein>
    <submittedName>
        <fullName evidence="3">Alpha-ketoglutarate-dependent dioxygenase alkB-like protein</fullName>
    </submittedName>
</protein>
<dbReference type="InterPro" id="IPR027450">
    <property type="entry name" value="AlkB-like"/>
</dbReference>
<dbReference type="RefSeq" id="XP_066700242.1">
    <property type="nucleotide sequence ID" value="XM_066844130.1"/>
</dbReference>
<reference evidence="3 4" key="1">
    <citation type="submission" date="2023-01" db="EMBL/GenBank/DDBJ databases">
        <title>Analysis of 21 Apiospora genomes using comparative genomics revels a genus with tremendous synthesis potential of carbohydrate active enzymes and secondary metabolites.</title>
        <authorList>
            <person name="Sorensen T."/>
        </authorList>
    </citation>
    <scope>NUCLEOTIDE SEQUENCE [LARGE SCALE GENOMIC DNA]</scope>
    <source>
        <strain evidence="3 4">CBS 24483</strain>
    </source>
</reference>
<proteinExistence type="predicted"/>
<dbReference type="PROSITE" id="PS51471">
    <property type="entry name" value="FE2OG_OXY"/>
    <property type="match status" value="1"/>
</dbReference>
<name>A0ABR1QDX3_9PEZI</name>
<dbReference type="Proteomes" id="UP001391051">
    <property type="component" value="Unassembled WGS sequence"/>
</dbReference>
<dbReference type="SUPFAM" id="SSF51197">
    <property type="entry name" value="Clavaminate synthase-like"/>
    <property type="match status" value="1"/>
</dbReference>
<feature type="domain" description="Fe2OG dioxygenase" evidence="2">
    <location>
        <begin position="227"/>
        <end position="343"/>
    </location>
</feature>